<keyword evidence="1" id="KW-0732">Signal</keyword>
<gene>
    <name evidence="2" type="ORF">GH815_16575</name>
</gene>
<sequence length="247" mass="26500">MAWRKGIVAALAAVPMAHAAAAQEARWEFTVSPYVWTPGGSSAIETGFGTLEADASISDVLSATDFALMTVIEARQGRWGLIADFVYADLTERKDTPFGVQFSQAKVETQLRIASGYAAYRLHEDAQVAVDLLGGFRAVSADLNVTLAPGTLPGQSFALDKSWVDPVAGGRVRIALNERWSATAIADFGGSGGSERTWQAIATLNYRINDRWSAHGGWRHLSIDKDMGGRDVEIDLGGPLLGLTARF</sequence>
<name>A0A844BDM0_9RHOB</name>
<dbReference type="AlphaFoldDB" id="A0A844BDM0"/>
<evidence type="ECO:0000313" key="3">
    <source>
        <dbReference type="Proteomes" id="UP000466730"/>
    </source>
</evidence>
<dbReference type="Proteomes" id="UP000466730">
    <property type="component" value="Unassembled WGS sequence"/>
</dbReference>
<evidence type="ECO:0000313" key="2">
    <source>
        <dbReference type="EMBL" id="MRH22594.1"/>
    </source>
</evidence>
<dbReference type="Gene3D" id="2.40.160.20">
    <property type="match status" value="1"/>
</dbReference>
<accession>A0A844BDM0</accession>
<evidence type="ECO:0008006" key="4">
    <source>
        <dbReference type="Google" id="ProtNLM"/>
    </source>
</evidence>
<keyword evidence="3" id="KW-1185">Reference proteome</keyword>
<reference evidence="2 3" key="1">
    <citation type="submission" date="2019-11" db="EMBL/GenBank/DDBJ databases">
        <title>Draft Whole-Genome sequence of the marine photosynthetic bacterium Rhodovulum strictum DSM 11289.</title>
        <authorList>
            <person name="Kyndt J.A."/>
            <person name="Meyer T.E."/>
        </authorList>
    </citation>
    <scope>NUCLEOTIDE SEQUENCE [LARGE SCALE GENOMIC DNA]</scope>
    <source>
        <strain evidence="2 3">DSM 11289</strain>
    </source>
</reference>
<comment type="caution">
    <text evidence="2">The sequence shown here is derived from an EMBL/GenBank/DDBJ whole genome shotgun (WGS) entry which is preliminary data.</text>
</comment>
<evidence type="ECO:0000256" key="1">
    <source>
        <dbReference type="SAM" id="SignalP"/>
    </source>
</evidence>
<protein>
    <recommendedName>
        <fullName evidence="4">Outer membrane protein beta-barrel domain-containing protein</fullName>
    </recommendedName>
</protein>
<proteinExistence type="predicted"/>
<feature type="chain" id="PRO_5032348989" description="Outer membrane protein beta-barrel domain-containing protein" evidence="1">
    <location>
        <begin position="20"/>
        <end position="247"/>
    </location>
</feature>
<organism evidence="2 3">
    <name type="scientific">Rhodovulum strictum</name>
    <dbReference type="NCBI Taxonomy" id="58314"/>
    <lineage>
        <taxon>Bacteria</taxon>
        <taxon>Pseudomonadati</taxon>
        <taxon>Pseudomonadota</taxon>
        <taxon>Alphaproteobacteria</taxon>
        <taxon>Rhodobacterales</taxon>
        <taxon>Paracoccaceae</taxon>
        <taxon>Rhodovulum</taxon>
    </lineage>
</organism>
<dbReference type="SUPFAM" id="SSF56925">
    <property type="entry name" value="OMPA-like"/>
    <property type="match status" value="1"/>
</dbReference>
<dbReference type="EMBL" id="WJPO01000034">
    <property type="protein sequence ID" value="MRH22594.1"/>
    <property type="molecule type" value="Genomic_DNA"/>
</dbReference>
<feature type="signal peptide" evidence="1">
    <location>
        <begin position="1"/>
        <end position="19"/>
    </location>
</feature>
<dbReference type="InterPro" id="IPR011250">
    <property type="entry name" value="OMP/PagP_B-barrel"/>
</dbReference>